<dbReference type="EMBL" id="CAMXCT030002155">
    <property type="protein sequence ID" value="CAL4783388.1"/>
    <property type="molecule type" value="Genomic_DNA"/>
</dbReference>
<comment type="caution">
    <text evidence="1">The sequence shown here is derived from an EMBL/GenBank/DDBJ whole genome shotgun (WGS) entry which is preliminary data.</text>
</comment>
<dbReference type="EMBL" id="CAMXCT010002155">
    <property type="protein sequence ID" value="CAI3996076.1"/>
    <property type="molecule type" value="Genomic_DNA"/>
</dbReference>
<evidence type="ECO:0000313" key="3">
    <source>
        <dbReference type="Proteomes" id="UP001152797"/>
    </source>
</evidence>
<evidence type="ECO:0000313" key="2">
    <source>
        <dbReference type="EMBL" id="CAL4783388.1"/>
    </source>
</evidence>
<sequence length="535" mass="61192">MPRPVLRPLSAPEVVAARASCKPKTPAPEFGELLTDSFASGSSSAAQVQRTAASAMQWLDSHGGRVKDSGDTVARLSKLGCSGKWSANAERDCHRLMRKMDNWLGAKISYRDVRMVNPSTLEISMQKLPMILPHDMLLALWAKGRKVFDKCLFGALTPPEVKEYWDHLETHTNWFSNHPASAWHDRSRLAGVATYGDEVQAYRNSECGAVAVCAFTPDLAYKNDPCNRYYPICLWSEHHECEHTYNDAMKYVVRSFRRLMDPTATWPWTAEGYHVTFTSAQGDLKWLNEKMGLHNFRSNNFCSRCTCKKTAENVYDSLTNFSSDPTAFPEQDYTEVDMGAGVYKDKLAKVLKRAHRDFLLFKKLRGMQCFPSLQSKAAPGKILTHWLACRAQQWAERVDATESDKVVASCIFAYDMMLRTMDEGRHIFTEEQANRFGYFTLRHLRCYAWLHDFGMKAQLHVPGRRSWLLLPKLHHLWHLCHDTVRSRINPKFVTLLTAESFIGIIGRIARSCHRSSVSTRTLERYQVLMIHKLPK</sequence>
<dbReference type="EMBL" id="CAMXCT020002155">
    <property type="protein sequence ID" value="CAL1149451.1"/>
    <property type="molecule type" value="Genomic_DNA"/>
</dbReference>
<name>A0A9P1CRD2_9DINO</name>
<reference evidence="1" key="1">
    <citation type="submission" date="2022-10" db="EMBL/GenBank/DDBJ databases">
        <authorList>
            <person name="Chen Y."/>
            <person name="Dougan E. K."/>
            <person name="Chan C."/>
            <person name="Rhodes N."/>
            <person name="Thang M."/>
        </authorList>
    </citation>
    <scope>NUCLEOTIDE SEQUENCE</scope>
</reference>
<proteinExistence type="predicted"/>
<organism evidence="1">
    <name type="scientific">Cladocopium goreaui</name>
    <dbReference type="NCBI Taxonomy" id="2562237"/>
    <lineage>
        <taxon>Eukaryota</taxon>
        <taxon>Sar</taxon>
        <taxon>Alveolata</taxon>
        <taxon>Dinophyceae</taxon>
        <taxon>Suessiales</taxon>
        <taxon>Symbiodiniaceae</taxon>
        <taxon>Cladocopium</taxon>
    </lineage>
</organism>
<protein>
    <submittedName>
        <fullName evidence="1">Uncharacterized protein</fullName>
    </submittedName>
</protein>
<evidence type="ECO:0000313" key="1">
    <source>
        <dbReference type="EMBL" id="CAI3996076.1"/>
    </source>
</evidence>
<reference evidence="2 3" key="2">
    <citation type="submission" date="2024-05" db="EMBL/GenBank/DDBJ databases">
        <authorList>
            <person name="Chen Y."/>
            <person name="Shah S."/>
            <person name="Dougan E. K."/>
            <person name="Thang M."/>
            <person name="Chan C."/>
        </authorList>
    </citation>
    <scope>NUCLEOTIDE SEQUENCE [LARGE SCALE GENOMIC DNA]</scope>
</reference>
<accession>A0A9P1CRD2</accession>
<gene>
    <name evidence="1" type="ORF">C1SCF055_LOCUS22580</name>
</gene>
<keyword evidence="3" id="KW-1185">Reference proteome</keyword>
<dbReference type="AlphaFoldDB" id="A0A9P1CRD2"/>
<dbReference type="Proteomes" id="UP001152797">
    <property type="component" value="Unassembled WGS sequence"/>
</dbReference>